<protein>
    <submittedName>
        <fullName evidence="1">Uncharacterized protein</fullName>
    </submittedName>
</protein>
<dbReference type="Proteomes" id="UP001170954">
    <property type="component" value="Unassembled WGS sequence"/>
</dbReference>
<organism evidence="1 2">
    <name type="scientific">Sphingobacterium hotanense</name>
    <dbReference type="NCBI Taxonomy" id="649196"/>
    <lineage>
        <taxon>Bacteria</taxon>
        <taxon>Pseudomonadati</taxon>
        <taxon>Bacteroidota</taxon>
        <taxon>Sphingobacteriia</taxon>
        <taxon>Sphingobacteriales</taxon>
        <taxon>Sphingobacteriaceae</taxon>
        <taxon>Sphingobacterium</taxon>
    </lineage>
</organism>
<proteinExistence type="predicted"/>
<evidence type="ECO:0000313" key="1">
    <source>
        <dbReference type="EMBL" id="MDM1049644.1"/>
    </source>
</evidence>
<name>A0ABT7NQW5_9SPHI</name>
<comment type="caution">
    <text evidence="1">The sequence shown here is derived from an EMBL/GenBank/DDBJ whole genome shotgun (WGS) entry which is preliminary data.</text>
</comment>
<reference evidence="1" key="1">
    <citation type="submission" date="2020-06" db="EMBL/GenBank/DDBJ databases">
        <authorList>
            <person name="Dong N."/>
        </authorList>
    </citation>
    <scope>NUCLEOTIDE SEQUENCE</scope>
    <source>
        <strain evidence="1">R1692</strain>
    </source>
</reference>
<keyword evidence="2" id="KW-1185">Reference proteome</keyword>
<accession>A0ABT7NQW5</accession>
<dbReference type="EMBL" id="JACAGK010000052">
    <property type="protein sequence ID" value="MDM1049644.1"/>
    <property type="molecule type" value="Genomic_DNA"/>
</dbReference>
<dbReference type="RefSeq" id="WP_187773830.1">
    <property type="nucleotide sequence ID" value="NZ_CP030848.1"/>
</dbReference>
<gene>
    <name evidence="1" type="ORF">HX018_15495</name>
</gene>
<reference evidence="1" key="2">
    <citation type="journal article" date="2022" name="Sci. Total Environ.">
        <title>Prevalence, transmission, and molecular epidemiology of tet(X)-positive bacteria among humans, animals, and environmental niches in China: An epidemiological, and genomic-based study.</title>
        <authorList>
            <person name="Dong N."/>
            <person name="Zeng Y."/>
            <person name="Cai C."/>
            <person name="Sun C."/>
            <person name="Lu J."/>
            <person name="Liu C."/>
            <person name="Zhou H."/>
            <person name="Sun Q."/>
            <person name="Shu L."/>
            <person name="Wang H."/>
            <person name="Wang Y."/>
            <person name="Wang S."/>
            <person name="Wu C."/>
            <person name="Chan E.W."/>
            <person name="Chen G."/>
            <person name="Shen Z."/>
            <person name="Chen S."/>
            <person name="Zhang R."/>
        </authorList>
    </citation>
    <scope>NUCLEOTIDE SEQUENCE</scope>
    <source>
        <strain evidence="1">R1692</strain>
    </source>
</reference>
<sequence>MIIRMNMLTIAITILPRMNMQIISMMIVPTVFYITISSSHNLLRIHGKVILENLRET</sequence>
<evidence type="ECO:0000313" key="2">
    <source>
        <dbReference type="Proteomes" id="UP001170954"/>
    </source>
</evidence>